<sequence length="176" mass="17921">MFANTVDLCPKHPATSGGRLEGSTSDSMWCVLVIAVMRVIVAGTDGEVGAGGGGEVLGDDLGGVVLRGGGFDLDVTSEEAVECALAEATNEDEVDVERGDPGGEAGAAVDGAGEGFGVGDGVVVVDGVDGECVRFAEVPGEDVVFEWDGDAHVEAPKKKAAGWPRDRRFRRLGGSD</sequence>
<organism evidence="2 3">
    <name type="scientific">Poriferisphaera corsica</name>
    <dbReference type="NCBI Taxonomy" id="2528020"/>
    <lineage>
        <taxon>Bacteria</taxon>
        <taxon>Pseudomonadati</taxon>
        <taxon>Planctomycetota</taxon>
        <taxon>Phycisphaerae</taxon>
        <taxon>Phycisphaerales</taxon>
        <taxon>Phycisphaeraceae</taxon>
        <taxon>Poriferisphaera</taxon>
    </lineage>
</organism>
<gene>
    <name evidence="2" type="ORF">KS4_04290</name>
</gene>
<proteinExistence type="predicted"/>
<dbReference type="Proteomes" id="UP000317369">
    <property type="component" value="Chromosome"/>
</dbReference>
<accession>A0A517YQA4</accession>
<dbReference type="EMBL" id="CP036425">
    <property type="protein sequence ID" value="QDU32397.1"/>
    <property type="molecule type" value="Genomic_DNA"/>
</dbReference>
<dbReference type="AlphaFoldDB" id="A0A517YQA4"/>
<evidence type="ECO:0000256" key="1">
    <source>
        <dbReference type="SAM" id="MobiDB-lite"/>
    </source>
</evidence>
<reference evidence="2 3" key="1">
    <citation type="submission" date="2019-02" db="EMBL/GenBank/DDBJ databases">
        <title>Deep-cultivation of Planctomycetes and their phenomic and genomic characterization uncovers novel biology.</title>
        <authorList>
            <person name="Wiegand S."/>
            <person name="Jogler M."/>
            <person name="Boedeker C."/>
            <person name="Pinto D."/>
            <person name="Vollmers J."/>
            <person name="Rivas-Marin E."/>
            <person name="Kohn T."/>
            <person name="Peeters S.H."/>
            <person name="Heuer A."/>
            <person name="Rast P."/>
            <person name="Oberbeckmann S."/>
            <person name="Bunk B."/>
            <person name="Jeske O."/>
            <person name="Meyerdierks A."/>
            <person name="Storesund J.E."/>
            <person name="Kallscheuer N."/>
            <person name="Luecker S."/>
            <person name="Lage O.M."/>
            <person name="Pohl T."/>
            <person name="Merkel B.J."/>
            <person name="Hornburger P."/>
            <person name="Mueller R.-W."/>
            <person name="Bruemmer F."/>
            <person name="Labrenz M."/>
            <person name="Spormann A.M."/>
            <person name="Op den Camp H."/>
            <person name="Overmann J."/>
            <person name="Amann R."/>
            <person name="Jetten M.S.M."/>
            <person name="Mascher T."/>
            <person name="Medema M.H."/>
            <person name="Devos D.P."/>
            <person name="Kaster A.-K."/>
            <person name="Ovreas L."/>
            <person name="Rohde M."/>
            <person name="Galperin M.Y."/>
            <person name="Jogler C."/>
        </authorList>
    </citation>
    <scope>NUCLEOTIDE SEQUENCE [LARGE SCALE GENOMIC DNA]</scope>
    <source>
        <strain evidence="2 3">KS4</strain>
    </source>
</reference>
<dbReference type="KEGG" id="pcor:KS4_04290"/>
<evidence type="ECO:0000313" key="2">
    <source>
        <dbReference type="EMBL" id="QDU32397.1"/>
    </source>
</evidence>
<name>A0A517YQA4_9BACT</name>
<feature type="region of interest" description="Disordered" evidence="1">
    <location>
        <begin position="89"/>
        <end position="112"/>
    </location>
</feature>
<keyword evidence="3" id="KW-1185">Reference proteome</keyword>
<protein>
    <submittedName>
        <fullName evidence="2">Uncharacterized protein</fullName>
    </submittedName>
</protein>
<evidence type="ECO:0000313" key="3">
    <source>
        <dbReference type="Proteomes" id="UP000317369"/>
    </source>
</evidence>